<dbReference type="EMBL" id="CP034928">
    <property type="protein sequence ID" value="QAA76694.1"/>
    <property type="molecule type" value="Genomic_DNA"/>
</dbReference>
<reference evidence="3" key="1">
    <citation type="submission" date="2018-12" db="EMBL/GenBank/DDBJ databases">
        <title>Complete genome sequence of an uncultured bacterium of the candidate phylum Bipolaricaulota.</title>
        <authorList>
            <person name="Kadnikov V.V."/>
            <person name="Mardanov A.V."/>
            <person name="Beletsky A.V."/>
            <person name="Frank Y.A."/>
            <person name="Karnachuk O.V."/>
            <person name="Ravin N.V."/>
        </authorList>
    </citation>
    <scope>NUCLEOTIDE SEQUENCE [LARGE SCALE GENOMIC DNA]</scope>
</reference>
<accession>A0A410FUM2</accession>
<dbReference type="AntiFam" id="ANF00272">
    <property type="entry name" value="Translation of CRISPR region"/>
</dbReference>
<dbReference type="AntiFam" id="ANF00008">
    <property type="entry name" value="Translation of CRISPR region"/>
</dbReference>
<proteinExistence type="predicted"/>
<evidence type="ECO:0000313" key="3">
    <source>
        <dbReference type="Proteomes" id="UP000287233"/>
    </source>
</evidence>
<dbReference type="Proteomes" id="UP000287233">
    <property type="component" value="Chromosome"/>
</dbReference>
<dbReference type="AlphaFoldDB" id="A0A410FUM2"/>
<name>A0A410FUM2_BIPS1</name>
<protein>
    <submittedName>
        <fullName evidence="2">Uncharacterized protein</fullName>
    </submittedName>
</protein>
<sequence>MGFNPRPRAGGDIGFLRGRGGSRVSIHAPVRGATIGPHVHVAKKVVSIHAPVRGATLSCSSRTRSVSKFQSTPPCGGRLGPYRLHKAS</sequence>
<feature type="region of interest" description="Disordered" evidence="1">
    <location>
        <begin position="66"/>
        <end position="88"/>
    </location>
</feature>
<evidence type="ECO:0000313" key="2">
    <source>
        <dbReference type="EMBL" id="QAA76694.1"/>
    </source>
</evidence>
<gene>
    <name evidence="2" type="ORF">BIP78_0928</name>
</gene>
<organism evidence="2 3">
    <name type="scientific">Bipolaricaulis sibiricus</name>
    <dbReference type="NCBI Taxonomy" id="2501609"/>
    <lineage>
        <taxon>Bacteria</taxon>
        <taxon>Candidatus Bipolaricaulota</taxon>
        <taxon>Candidatus Bipolaricaulia</taxon>
        <taxon>Candidatus Bipolaricaulales</taxon>
        <taxon>Candidatus Bipolaricaulaceae</taxon>
        <taxon>Candidatus Bipolaricaulis</taxon>
    </lineage>
</organism>
<dbReference type="KEGG" id="bih:BIP78_0928"/>
<evidence type="ECO:0000256" key="1">
    <source>
        <dbReference type="SAM" id="MobiDB-lite"/>
    </source>
</evidence>